<protein>
    <submittedName>
        <fullName evidence="1">Uncharacterized protein</fullName>
    </submittedName>
</protein>
<feature type="non-terminal residue" evidence="1">
    <location>
        <position position="1"/>
    </location>
</feature>
<dbReference type="EMBL" id="BTRK01000004">
    <property type="protein sequence ID" value="GMR45382.1"/>
    <property type="molecule type" value="Genomic_DNA"/>
</dbReference>
<comment type="caution">
    <text evidence="1">The sequence shown here is derived from an EMBL/GenBank/DDBJ whole genome shotgun (WGS) entry which is preliminary data.</text>
</comment>
<evidence type="ECO:0000313" key="1">
    <source>
        <dbReference type="EMBL" id="GMR45382.1"/>
    </source>
</evidence>
<sequence>AHDRLRISSYCPQFVEGLTIDDFTCGPSKLGMKFEAMRSQAYQPISVRLVPAEVYIKEKVYVDFTDF</sequence>
<name>A0AAN5CJ61_9BILA</name>
<gene>
    <name evidence="1" type="ORF">PMAYCL1PPCAC_15577</name>
</gene>
<reference evidence="2" key="1">
    <citation type="submission" date="2022-10" db="EMBL/GenBank/DDBJ databases">
        <title>Genome assembly of Pristionchus species.</title>
        <authorList>
            <person name="Yoshida K."/>
            <person name="Sommer R.J."/>
        </authorList>
    </citation>
    <scope>NUCLEOTIDE SEQUENCE [LARGE SCALE GENOMIC DNA]</scope>
    <source>
        <strain evidence="2">RS5460</strain>
    </source>
</reference>
<proteinExistence type="predicted"/>
<dbReference type="Proteomes" id="UP001328107">
    <property type="component" value="Unassembled WGS sequence"/>
</dbReference>
<evidence type="ECO:0000313" key="2">
    <source>
        <dbReference type="Proteomes" id="UP001328107"/>
    </source>
</evidence>
<organism evidence="1 2">
    <name type="scientific">Pristionchus mayeri</name>
    <dbReference type="NCBI Taxonomy" id="1317129"/>
    <lineage>
        <taxon>Eukaryota</taxon>
        <taxon>Metazoa</taxon>
        <taxon>Ecdysozoa</taxon>
        <taxon>Nematoda</taxon>
        <taxon>Chromadorea</taxon>
        <taxon>Rhabditida</taxon>
        <taxon>Rhabditina</taxon>
        <taxon>Diplogasteromorpha</taxon>
        <taxon>Diplogasteroidea</taxon>
        <taxon>Neodiplogasteridae</taxon>
        <taxon>Pristionchus</taxon>
    </lineage>
</organism>
<accession>A0AAN5CJ61</accession>
<dbReference type="AlphaFoldDB" id="A0AAN5CJ61"/>
<keyword evidence="2" id="KW-1185">Reference proteome</keyword>
<feature type="non-terminal residue" evidence="1">
    <location>
        <position position="67"/>
    </location>
</feature>